<dbReference type="InterPro" id="IPR001034">
    <property type="entry name" value="DeoR_HTH"/>
</dbReference>
<dbReference type="PANTHER" id="PTHR30363:SF4">
    <property type="entry name" value="GLYCEROL-3-PHOSPHATE REGULON REPRESSOR"/>
    <property type="match status" value="1"/>
</dbReference>
<keyword evidence="5" id="KW-0804">Transcription</keyword>
<dbReference type="InterPro" id="IPR037171">
    <property type="entry name" value="NagB/RpiA_transferase-like"/>
</dbReference>
<protein>
    <recommendedName>
        <fullName evidence="1">Lactose phosphotransferase system repressor</fullName>
    </recommendedName>
</protein>
<dbReference type="InterPro" id="IPR036388">
    <property type="entry name" value="WH-like_DNA-bd_sf"/>
</dbReference>
<dbReference type="Gene3D" id="3.40.50.1360">
    <property type="match status" value="1"/>
</dbReference>
<gene>
    <name evidence="8" type="ORF">GCM10009810_32280</name>
</gene>
<evidence type="ECO:0000256" key="6">
    <source>
        <dbReference type="ARBA" id="ARBA00024937"/>
    </source>
</evidence>
<dbReference type="InterPro" id="IPR014036">
    <property type="entry name" value="DeoR-like_C"/>
</dbReference>
<dbReference type="SMART" id="SM01134">
    <property type="entry name" value="DeoRC"/>
    <property type="match status" value="1"/>
</dbReference>
<dbReference type="Pfam" id="PF08220">
    <property type="entry name" value="HTH_DeoR"/>
    <property type="match status" value="1"/>
</dbReference>
<evidence type="ECO:0000256" key="5">
    <source>
        <dbReference type="ARBA" id="ARBA00023163"/>
    </source>
</evidence>
<evidence type="ECO:0000256" key="2">
    <source>
        <dbReference type="ARBA" id="ARBA00022491"/>
    </source>
</evidence>
<keyword evidence="9" id="KW-1185">Reference proteome</keyword>
<dbReference type="InterPro" id="IPR050313">
    <property type="entry name" value="Carb_Metab_HTH_regulators"/>
</dbReference>
<dbReference type="PANTHER" id="PTHR30363">
    <property type="entry name" value="HTH-TYPE TRANSCRIPTIONAL REGULATOR SRLR-RELATED"/>
    <property type="match status" value="1"/>
</dbReference>
<dbReference type="InterPro" id="IPR036390">
    <property type="entry name" value="WH_DNA-bd_sf"/>
</dbReference>
<dbReference type="SUPFAM" id="SSF46785">
    <property type="entry name" value="Winged helix' DNA-binding domain"/>
    <property type="match status" value="1"/>
</dbReference>
<dbReference type="RefSeq" id="WP_344068066.1">
    <property type="nucleotide sequence ID" value="NZ_BAAAPN010000094.1"/>
</dbReference>
<keyword evidence="2" id="KW-0678">Repressor</keyword>
<dbReference type="Gene3D" id="1.10.10.10">
    <property type="entry name" value="Winged helix-like DNA-binding domain superfamily/Winged helix DNA-binding domain"/>
    <property type="match status" value="1"/>
</dbReference>
<dbReference type="Proteomes" id="UP001501475">
    <property type="component" value="Unassembled WGS sequence"/>
</dbReference>
<evidence type="ECO:0000256" key="1">
    <source>
        <dbReference type="ARBA" id="ARBA00021390"/>
    </source>
</evidence>
<dbReference type="PRINTS" id="PR00037">
    <property type="entry name" value="HTHLACR"/>
</dbReference>
<dbReference type="PROSITE" id="PS00894">
    <property type="entry name" value="HTH_DEOR_1"/>
    <property type="match status" value="1"/>
</dbReference>
<dbReference type="SUPFAM" id="SSF100950">
    <property type="entry name" value="NagB/RpiA/CoA transferase-like"/>
    <property type="match status" value="1"/>
</dbReference>
<name>A0ABP4XB49_9MICO</name>
<sequence length="261" mass="27277">MSRQMGGDPQLAASRHQIILDTLRSRGQVGANALADTLGVTHETVRKDLVHLQGLGLLRRVHGGAVPVEALTHEVPVGGRTAYGPEKTRIADAALQFVPESGAVLVDSGTTTAAFGESLPALPNLVAFTNSLPIALALVPRLGGVTILGGRVRAATLGTADAWAVRALEGVRADVAFLGANAISSEHGLATPDEIEAELKAALIRSSRLRVLLADHSKFGRESVHRYAVLSDIDVLVTDTGLPQADADAITRDHGVEVIRA</sequence>
<dbReference type="Pfam" id="PF00455">
    <property type="entry name" value="DeoRC"/>
    <property type="match status" value="1"/>
</dbReference>
<evidence type="ECO:0000256" key="3">
    <source>
        <dbReference type="ARBA" id="ARBA00023015"/>
    </source>
</evidence>
<comment type="caution">
    <text evidence="8">The sequence shown here is derived from an EMBL/GenBank/DDBJ whole genome shotgun (WGS) entry which is preliminary data.</text>
</comment>
<reference evidence="9" key="1">
    <citation type="journal article" date="2019" name="Int. J. Syst. Evol. Microbiol.">
        <title>The Global Catalogue of Microorganisms (GCM) 10K type strain sequencing project: providing services to taxonomists for standard genome sequencing and annotation.</title>
        <authorList>
            <consortium name="The Broad Institute Genomics Platform"/>
            <consortium name="The Broad Institute Genome Sequencing Center for Infectious Disease"/>
            <person name="Wu L."/>
            <person name="Ma J."/>
        </authorList>
    </citation>
    <scope>NUCLEOTIDE SEQUENCE [LARGE SCALE GENOMIC DNA]</scope>
    <source>
        <strain evidence="9">JCM 15591</strain>
    </source>
</reference>
<feature type="domain" description="HTH deoR-type" evidence="7">
    <location>
        <begin position="12"/>
        <end position="67"/>
    </location>
</feature>
<comment type="function">
    <text evidence="6">Repressor of the lactose catabolism operon. Galactose-6-phosphate is the inducer.</text>
</comment>
<evidence type="ECO:0000256" key="4">
    <source>
        <dbReference type="ARBA" id="ARBA00023125"/>
    </source>
</evidence>
<evidence type="ECO:0000313" key="8">
    <source>
        <dbReference type="EMBL" id="GAA1772477.1"/>
    </source>
</evidence>
<keyword evidence="3" id="KW-0805">Transcription regulation</keyword>
<evidence type="ECO:0000313" key="9">
    <source>
        <dbReference type="Proteomes" id="UP001501475"/>
    </source>
</evidence>
<dbReference type="InterPro" id="IPR018356">
    <property type="entry name" value="Tscrpt_reg_HTH_DeoR_CS"/>
</dbReference>
<accession>A0ABP4XB49</accession>
<dbReference type="PROSITE" id="PS51000">
    <property type="entry name" value="HTH_DEOR_2"/>
    <property type="match status" value="1"/>
</dbReference>
<dbReference type="GO" id="GO:0003677">
    <property type="term" value="F:DNA binding"/>
    <property type="evidence" value="ECO:0007669"/>
    <property type="project" value="UniProtKB-KW"/>
</dbReference>
<dbReference type="EMBL" id="BAAAPN010000094">
    <property type="protein sequence ID" value="GAA1772477.1"/>
    <property type="molecule type" value="Genomic_DNA"/>
</dbReference>
<organism evidence="8 9">
    <name type="scientific">Nostocoides vanveenii</name>
    <dbReference type="NCBI Taxonomy" id="330835"/>
    <lineage>
        <taxon>Bacteria</taxon>
        <taxon>Bacillati</taxon>
        <taxon>Actinomycetota</taxon>
        <taxon>Actinomycetes</taxon>
        <taxon>Micrococcales</taxon>
        <taxon>Intrasporangiaceae</taxon>
        <taxon>Nostocoides</taxon>
    </lineage>
</organism>
<keyword evidence="4 8" id="KW-0238">DNA-binding</keyword>
<dbReference type="SMART" id="SM00420">
    <property type="entry name" value="HTH_DEOR"/>
    <property type="match status" value="1"/>
</dbReference>
<evidence type="ECO:0000259" key="7">
    <source>
        <dbReference type="PROSITE" id="PS51000"/>
    </source>
</evidence>
<proteinExistence type="predicted"/>